<dbReference type="Proteomes" id="UP000217076">
    <property type="component" value="Unassembled WGS sequence"/>
</dbReference>
<sequence>MTAPGAPTWLDRLAGGLLFALPTVAYVAHHGLVWLVPLLGLYALWRSRPDGPHPLAVMKAAWPLLALLALALASALWSPDPGYTLSRALRLAVEMGFGLLLLSAAPRLPEALRRRAVRLLAAGLAVGDVILLANLGLDGAVLAPFKDAAFEAEFINRVSGGLALNAVLVVPLALLLVRLRHPAAGLGLVALHGLTVVLFANLSAKLAVLIAVTAALFGLFSGRLARWLLLVPVLIALFLPLALPVAVDQPPLCSAGWVKSSILHRLQVWNFTRARIDEAPLFGHGLEAARLMPEGRGVVYFYTCQPDGSDVRTFGWAEALPLHPHNGFLQVWLEMGLAGALLVSAGLIQAARATWRTARRTMRRDGPRDGARLARLQPLALHLAVLGPATSVGAISFGLWQGWWLAGLWLAATLAAAGATLGPGEEVARRTRVVPGREPSP</sequence>
<name>A0A1G8BVS3_9PROT</name>
<dbReference type="PANTHER" id="PTHR37422:SF13">
    <property type="entry name" value="LIPOPOLYSACCHARIDE BIOSYNTHESIS PROTEIN PA4999-RELATED"/>
    <property type="match status" value="1"/>
</dbReference>
<dbReference type="STRING" id="83401.SAMN05421742_106135"/>
<dbReference type="OrthoDB" id="8050531at2"/>
<evidence type="ECO:0000256" key="2">
    <source>
        <dbReference type="ARBA" id="ARBA00022692"/>
    </source>
</evidence>
<evidence type="ECO:0000313" key="8">
    <source>
        <dbReference type="Proteomes" id="UP000217076"/>
    </source>
</evidence>
<dbReference type="PANTHER" id="PTHR37422">
    <property type="entry name" value="TEICHURONIC ACID BIOSYNTHESIS PROTEIN TUAE"/>
    <property type="match status" value="1"/>
</dbReference>
<feature type="domain" description="O-antigen ligase-related" evidence="6">
    <location>
        <begin position="195"/>
        <end position="343"/>
    </location>
</feature>
<organism evidence="7 8">
    <name type="scientific">Roseospirillum parvum</name>
    <dbReference type="NCBI Taxonomy" id="83401"/>
    <lineage>
        <taxon>Bacteria</taxon>
        <taxon>Pseudomonadati</taxon>
        <taxon>Pseudomonadota</taxon>
        <taxon>Alphaproteobacteria</taxon>
        <taxon>Rhodospirillales</taxon>
        <taxon>Rhodospirillaceae</taxon>
        <taxon>Roseospirillum</taxon>
    </lineage>
</organism>
<keyword evidence="7" id="KW-0436">Ligase</keyword>
<feature type="transmembrane region" description="Helical" evidence="5">
    <location>
        <begin position="403"/>
        <end position="422"/>
    </location>
</feature>
<feature type="transmembrane region" description="Helical" evidence="5">
    <location>
        <begin position="157"/>
        <end position="176"/>
    </location>
</feature>
<feature type="transmembrane region" description="Helical" evidence="5">
    <location>
        <begin position="206"/>
        <end position="222"/>
    </location>
</feature>
<dbReference type="Pfam" id="PF04932">
    <property type="entry name" value="Wzy_C"/>
    <property type="match status" value="1"/>
</dbReference>
<feature type="transmembrane region" description="Helical" evidence="5">
    <location>
        <begin position="376"/>
        <end position="397"/>
    </location>
</feature>
<reference evidence="8" key="1">
    <citation type="submission" date="2016-10" db="EMBL/GenBank/DDBJ databases">
        <authorList>
            <person name="Varghese N."/>
            <person name="Submissions S."/>
        </authorList>
    </citation>
    <scope>NUCLEOTIDE SEQUENCE [LARGE SCALE GENOMIC DNA]</scope>
    <source>
        <strain evidence="8">930I</strain>
    </source>
</reference>
<dbReference type="InterPro" id="IPR007016">
    <property type="entry name" value="O-antigen_ligase-rel_domated"/>
</dbReference>
<feature type="transmembrane region" description="Helical" evidence="5">
    <location>
        <begin position="331"/>
        <end position="355"/>
    </location>
</feature>
<gene>
    <name evidence="7" type="ORF">SAMN05421742_106135</name>
</gene>
<keyword evidence="3 5" id="KW-1133">Transmembrane helix</keyword>
<feature type="transmembrane region" description="Helical" evidence="5">
    <location>
        <begin position="88"/>
        <end position="105"/>
    </location>
</feature>
<evidence type="ECO:0000313" key="7">
    <source>
        <dbReference type="EMBL" id="SDH37285.1"/>
    </source>
</evidence>
<dbReference type="GO" id="GO:0016020">
    <property type="term" value="C:membrane"/>
    <property type="evidence" value="ECO:0007669"/>
    <property type="project" value="UniProtKB-SubCell"/>
</dbReference>
<dbReference type="RefSeq" id="WP_143130978.1">
    <property type="nucleotide sequence ID" value="NZ_FNCV01000006.1"/>
</dbReference>
<dbReference type="EMBL" id="FNCV01000006">
    <property type="protein sequence ID" value="SDH37285.1"/>
    <property type="molecule type" value="Genomic_DNA"/>
</dbReference>
<keyword evidence="2 5" id="KW-0812">Transmembrane</keyword>
<evidence type="ECO:0000256" key="4">
    <source>
        <dbReference type="ARBA" id="ARBA00023136"/>
    </source>
</evidence>
<feature type="transmembrane region" description="Helical" evidence="5">
    <location>
        <begin position="56"/>
        <end position="76"/>
    </location>
</feature>
<feature type="transmembrane region" description="Helical" evidence="5">
    <location>
        <begin position="117"/>
        <end position="137"/>
    </location>
</feature>
<evidence type="ECO:0000256" key="1">
    <source>
        <dbReference type="ARBA" id="ARBA00004141"/>
    </source>
</evidence>
<evidence type="ECO:0000259" key="6">
    <source>
        <dbReference type="Pfam" id="PF04932"/>
    </source>
</evidence>
<feature type="transmembrane region" description="Helical" evidence="5">
    <location>
        <begin position="227"/>
        <end position="247"/>
    </location>
</feature>
<dbReference type="AlphaFoldDB" id="A0A1G8BVS3"/>
<evidence type="ECO:0000256" key="3">
    <source>
        <dbReference type="ARBA" id="ARBA00022989"/>
    </source>
</evidence>
<feature type="transmembrane region" description="Helical" evidence="5">
    <location>
        <begin position="20"/>
        <end position="44"/>
    </location>
</feature>
<evidence type="ECO:0000256" key="5">
    <source>
        <dbReference type="SAM" id="Phobius"/>
    </source>
</evidence>
<dbReference type="GO" id="GO:0016874">
    <property type="term" value="F:ligase activity"/>
    <property type="evidence" value="ECO:0007669"/>
    <property type="project" value="UniProtKB-KW"/>
</dbReference>
<protein>
    <submittedName>
        <fullName evidence="7">O-antigen ligase</fullName>
    </submittedName>
</protein>
<proteinExistence type="predicted"/>
<comment type="subcellular location">
    <subcellularLocation>
        <location evidence="1">Membrane</location>
        <topology evidence="1">Multi-pass membrane protein</topology>
    </subcellularLocation>
</comment>
<keyword evidence="8" id="KW-1185">Reference proteome</keyword>
<dbReference type="InterPro" id="IPR051533">
    <property type="entry name" value="WaaL-like"/>
</dbReference>
<keyword evidence="4 5" id="KW-0472">Membrane</keyword>
<accession>A0A1G8BVS3</accession>